<dbReference type="RefSeq" id="WP_257718056.1">
    <property type="nucleotide sequence ID" value="NZ_JANJOU010000020.1"/>
</dbReference>
<feature type="compositionally biased region" description="Low complexity" evidence="1">
    <location>
        <begin position="200"/>
        <end position="237"/>
    </location>
</feature>
<comment type="caution">
    <text evidence="3">The sequence shown here is derived from an EMBL/GenBank/DDBJ whole genome shotgun (WGS) entry which is preliminary data.</text>
</comment>
<evidence type="ECO:0000313" key="4">
    <source>
        <dbReference type="Proteomes" id="UP001524642"/>
    </source>
</evidence>
<dbReference type="Proteomes" id="UP001524642">
    <property type="component" value="Unassembled WGS sequence"/>
</dbReference>
<feature type="region of interest" description="Disordered" evidence="1">
    <location>
        <begin position="137"/>
        <end position="162"/>
    </location>
</feature>
<feature type="chain" id="PRO_5047060284" evidence="2">
    <location>
        <begin position="22"/>
        <end position="237"/>
    </location>
</feature>
<feature type="region of interest" description="Disordered" evidence="1">
    <location>
        <begin position="198"/>
        <end position="237"/>
    </location>
</feature>
<proteinExistence type="predicted"/>
<protein>
    <submittedName>
        <fullName evidence="3">DUF1190 domain-containing protein</fullName>
    </submittedName>
</protein>
<reference evidence="3 4" key="1">
    <citation type="submission" date="2022-06" db="EMBL/GenBank/DDBJ databases">
        <title>Roseomonas CN29.</title>
        <authorList>
            <person name="Cheng Y."/>
            <person name="He X."/>
        </authorList>
    </citation>
    <scope>NUCLEOTIDE SEQUENCE [LARGE SCALE GENOMIC DNA]</scope>
    <source>
        <strain evidence="3 4">CN29</strain>
    </source>
</reference>
<keyword evidence="4" id="KW-1185">Reference proteome</keyword>
<dbReference type="Pfam" id="PF06693">
    <property type="entry name" value="DUF1190"/>
    <property type="match status" value="1"/>
</dbReference>
<accession>A0ABT1X8H0</accession>
<keyword evidence="2" id="KW-0732">Signal</keyword>
<feature type="signal peptide" evidence="2">
    <location>
        <begin position="1"/>
        <end position="21"/>
    </location>
</feature>
<sequence length="237" mass="22874">MRRSSKIALTLVAGAGIGAWAVGAFSGDRDEEGVLTSEAACVERLGSDAGPECGDVFRDAAAEHARTAPRYASEQECREATGGECTGVGASKSAGATAASLFIPAMAGVMVGRLLADGTRGAMPVYAGAAPPPGACPPGATQPGCPPSNGSSRGSSGGGGGSGGRAYWYSGTSYAGTSEGAGRNGFRAASATAEGGTMLARSAEAASGRSSSYSSGRSASRSGGLGFSASAHSGSAS</sequence>
<evidence type="ECO:0000256" key="2">
    <source>
        <dbReference type="SAM" id="SignalP"/>
    </source>
</evidence>
<dbReference type="EMBL" id="JANJOU010000020">
    <property type="protein sequence ID" value="MCR0984405.1"/>
    <property type="molecule type" value="Genomic_DNA"/>
</dbReference>
<dbReference type="InterPro" id="IPR009576">
    <property type="entry name" value="Biofilm_formation_YgiB"/>
</dbReference>
<evidence type="ECO:0000256" key="1">
    <source>
        <dbReference type="SAM" id="MobiDB-lite"/>
    </source>
</evidence>
<organism evidence="3 4">
    <name type="scientific">Roseomonas populi</name>
    <dbReference type="NCBI Taxonomy" id="3121582"/>
    <lineage>
        <taxon>Bacteria</taxon>
        <taxon>Pseudomonadati</taxon>
        <taxon>Pseudomonadota</taxon>
        <taxon>Alphaproteobacteria</taxon>
        <taxon>Acetobacterales</taxon>
        <taxon>Roseomonadaceae</taxon>
        <taxon>Roseomonas</taxon>
    </lineage>
</organism>
<gene>
    <name evidence="3" type="ORF">NRP21_20315</name>
</gene>
<evidence type="ECO:0000313" key="3">
    <source>
        <dbReference type="EMBL" id="MCR0984405.1"/>
    </source>
</evidence>
<name>A0ABT1X8H0_9PROT</name>